<dbReference type="OrthoDB" id="1096411at2"/>
<dbReference type="PANTHER" id="PTHR43280:SF32">
    <property type="entry name" value="TRANSCRIPTIONAL REGULATORY PROTEIN"/>
    <property type="match status" value="1"/>
</dbReference>
<dbReference type="Pfam" id="PF12833">
    <property type="entry name" value="HTH_18"/>
    <property type="match status" value="1"/>
</dbReference>
<proteinExistence type="predicted"/>
<feature type="domain" description="HTH araC/xylS-type" evidence="4">
    <location>
        <begin position="172"/>
        <end position="270"/>
    </location>
</feature>
<keyword evidence="3" id="KW-0804">Transcription</keyword>
<dbReference type="SUPFAM" id="SSF46689">
    <property type="entry name" value="Homeodomain-like"/>
    <property type="match status" value="1"/>
</dbReference>
<dbReference type="InterPro" id="IPR037923">
    <property type="entry name" value="HTH-like"/>
</dbReference>
<dbReference type="InterPro" id="IPR009057">
    <property type="entry name" value="Homeodomain-like_sf"/>
</dbReference>
<dbReference type="PROSITE" id="PS01124">
    <property type="entry name" value="HTH_ARAC_FAMILY_2"/>
    <property type="match status" value="1"/>
</dbReference>
<dbReference type="EMBL" id="QPIG01000004">
    <property type="protein sequence ID" value="RCU56917.1"/>
    <property type="molecule type" value="Genomic_DNA"/>
</dbReference>
<dbReference type="AlphaFoldDB" id="A0A368P222"/>
<dbReference type="PANTHER" id="PTHR43280">
    <property type="entry name" value="ARAC-FAMILY TRANSCRIPTIONAL REGULATOR"/>
    <property type="match status" value="1"/>
</dbReference>
<gene>
    <name evidence="5" type="ORF">DU428_11275</name>
</gene>
<keyword evidence="2" id="KW-0238">DNA-binding</keyword>
<evidence type="ECO:0000256" key="1">
    <source>
        <dbReference type="ARBA" id="ARBA00023015"/>
    </source>
</evidence>
<dbReference type="SUPFAM" id="SSF51215">
    <property type="entry name" value="Regulatory protein AraC"/>
    <property type="match status" value="1"/>
</dbReference>
<keyword evidence="1" id="KW-0805">Transcription regulation</keyword>
<dbReference type="Gene3D" id="2.60.120.10">
    <property type="entry name" value="Jelly Rolls"/>
    <property type="match status" value="1"/>
</dbReference>
<dbReference type="InterPro" id="IPR014710">
    <property type="entry name" value="RmlC-like_jellyroll"/>
</dbReference>
<evidence type="ECO:0000259" key="4">
    <source>
        <dbReference type="PROSITE" id="PS01124"/>
    </source>
</evidence>
<evidence type="ECO:0000256" key="3">
    <source>
        <dbReference type="ARBA" id="ARBA00023163"/>
    </source>
</evidence>
<comment type="caution">
    <text evidence="5">The sequence shown here is derived from an EMBL/GenBank/DDBJ whole genome shotgun (WGS) entry which is preliminary data.</text>
</comment>
<keyword evidence="6" id="KW-1185">Reference proteome</keyword>
<name>A0A368P222_9FLAO</name>
<dbReference type="InterPro" id="IPR003313">
    <property type="entry name" value="AraC-bd"/>
</dbReference>
<reference evidence="5 6" key="1">
    <citation type="submission" date="2018-07" db="EMBL/GenBank/DDBJ databases">
        <title>Oceanihabitans testaceum sp. nov., isolated from marine sediment.</title>
        <authorList>
            <person name="Li C.-M."/>
        </authorList>
    </citation>
    <scope>NUCLEOTIDE SEQUENCE [LARGE SCALE GENOMIC DNA]</scope>
    <source>
        <strain evidence="5 6">S9-10</strain>
    </source>
</reference>
<dbReference type="InterPro" id="IPR018060">
    <property type="entry name" value="HTH_AraC"/>
</dbReference>
<dbReference type="Gene3D" id="1.10.10.60">
    <property type="entry name" value="Homeodomain-like"/>
    <property type="match status" value="1"/>
</dbReference>
<dbReference type="RefSeq" id="WP_113966391.1">
    <property type="nucleotide sequence ID" value="NZ_QNRP01000004.1"/>
</dbReference>
<evidence type="ECO:0000313" key="5">
    <source>
        <dbReference type="EMBL" id="RCU56917.1"/>
    </source>
</evidence>
<dbReference type="Proteomes" id="UP000252249">
    <property type="component" value="Unassembled WGS sequence"/>
</dbReference>
<dbReference type="SMART" id="SM00342">
    <property type="entry name" value="HTH_ARAC"/>
    <property type="match status" value="1"/>
</dbReference>
<dbReference type="GO" id="GO:0043565">
    <property type="term" value="F:sequence-specific DNA binding"/>
    <property type="evidence" value="ECO:0007669"/>
    <property type="project" value="InterPro"/>
</dbReference>
<accession>A0A368P222</accession>
<dbReference type="GO" id="GO:0003700">
    <property type="term" value="F:DNA-binding transcription factor activity"/>
    <property type="evidence" value="ECO:0007669"/>
    <property type="project" value="InterPro"/>
</dbReference>
<sequence>MKAELEIKDKTKQTEGLKIAPFRQHIRKTSPHKHNSYFEIIYLTKGKGSHTIDTKEYEIKTPVIFTIRKEQVHFWDIKTKPEGFVIIIKKSFIDNCLDKDIKRLISELSAQTCLFPKDNTAIDIFEILLKEYQEKEKPNQPIIYGLLKALLAKLLESATPKISKNGNSTIFQKFIDFLSKENELTNKVSHYAKLLNTTPQNLNAICRKEAGQSSAEILSEHIINEAKRLLLYTDITVSEIAHRLDFKDNSHFSKYFKRHVDQTPVDFRFNNN</sequence>
<dbReference type="Pfam" id="PF02311">
    <property type="entry name" value="AraC_binding"/>
    <property type="match status" value="1"/>
</dbReference>
<evidence type="ECO:0000256" key="2">
    <source>
        <dbReference type="ARBA" id="ARBA00023125"/>
    </source>
</evidence>
<evidence type="ECO:0000313" key="6">
    <source>
        <dbReference type="Proteomes" id="UP000252249"/>
    </source>
</evidence>
<organism evidence="5 6">
    <name type="scientific">Oceanihabitans sediminis</name>
    <dbReference type="NCBI Taxonomy" id="1812012"/>
    <lineage>
        <taxon>Bacteria</taxon>
        <taxon>Pseudomonadati</taxon>
        <taxon>Bacteroidota</taxon>
        <taxon>Flavobacteriia</taxon>
        <taxon>Flavobacteriales</taxon>
        <taxon>Flavobacteriaceae</taxon>
        <taxon>Oceanihabitans</taxon>
    </lineage>
</organism>
<protein>
    <submittedName>
        <fullName evidence="5">Helix-turn-helix domain-containing protein</fullName>
    </submittedName>
</protein>